<dbReference type="InterPro" id="IPR045079">
    <property type="entry name" value="Oxoprolinase-like"/>
</dbReference>
<sequence>MVMGSLNDEKLRFCIDRGGTFTDVYAEIPGQPEGRVMKLLSVDPSNYDDAPVEGIRRVLEEFTGKKLSRSSKIPTDKIEWIRMGTTVATNALLERQGERIALCVTRGFKDLLQIGNQSRPNIFDLTVSKPSNLYEEVVEVDERVELVDNKDELDSDFSASIFQGVSGEHVRVVKPLNEGALKPLLRALLEKGTCGEQTV</sequence>
<name>A0AAV0G3R0_9ASTE</name>
<dbReference type="GO" id="GO:0017168">
    <property type="term" value="F:5-oxoprolinase (ATP-hydrolyzing) activity"/>
    <property type="evidence" value="ECO:0007669"/>
    <property type="project" value="TreeGrafter"/>
</dbReference>
<accession>A0AAV0G3R0</accession>
<comment type="caution">
    <text evidence="2">The sequence shown here is derived from an EMBL/GenBank/DDBJ whole genome shotgun (WGS) entry which is preliminary data.</text>
</comment>
<gene>
    <name evidence="2" type="ORF">CEPIT_LOCUS39719</name>
</gene>
<dbReference type="PANTHER" id="PTHR11365">
    <property type="entry name" value="5-OXOPROLINASE RELATED"/>
    <property type="match status" value="1"/>
</dbReference>
<protein>
    <recommendedName>
        <fullName evidence="1">Hydantoinase/oxoprolinase N-terminal domain-containing protein</fullName>
    </recommendedName>
</protein>
<dbReference type="Pfam" id="PF05378">
    <property type="entry name" value="Hydant_A_N"/>
    <property type="match status" value="1"/>
</dbReference>
<feature type="domain" description="Hydantoinase/oxoprolinase N-terminal" evidence="1">
    <location>
        <begin position="12"/>
        <end position="192"/>
    </location>
</feature>
<evidence type="ECO:0000259" key="1">
    <source>
        <dbReference type="Pfam" id="PF05378"/>
    </source>
</evidence>
<organism evidence="2 3">
    <name type="scientific">Cuscuta epithymum</name>
    <dbReference type="NCBI Taxonomy" id="186058"/>
    <lineage>
        <taxon>Eukaryota</taxon>
        <taxon>Viridiplantae</taxon>
        <taxon>Streptophyta</taxon>
        <taxon>Embryophyta</taxon>
        <taxon>Tracheophyta</taxon>
        <taxon>Spermatophyta</taxon>
        <taxon>Magnoliopsida</taxon>
        <taxon>eudicotyledons</taxon>
        <taxon>Gunneridae</taxon>
        <taxon>Pentapetalae</taxon>
        <taxon>asterids</taxon>
        <taxon>lamiids</taxon>
        <taxon>Solanales</taxon>
        <taxon>Convolvulaceae</taxon>
        <taxon>Cuscuteae</taxon>
        <taxon>Cuscuta</taxon>
        <taxon>Cuscuta subgen. Cuscuta</taxon>
    </lineage>
</organism>
<dbReference type="PANTHER" id="PTHR11365:SF2">
    <property type="entry name" value="5-OXOPROLINASE"/>
    <property type="match status" value="1"/>
</dbReference>
<dbReference type="GO" id="GO:0006749">
    <property type="term" value="P:glutathione metabolic process"/>
    <property type="evidence" value="ECO:0007669"/>
    <property type="project" value="TreeGrafter"/>
</dbReference>
<proteinExistence type="predicted"/>
<dbReference type="AlphaFoldDB" id="A0AAV0G3R0"/>
<dbReference type="GO" id="GO:0005829">
    <property type="term" value="C:cytosol"/>
    <property type="evidence" value="ECO:0007669"/>
    <property type="project" value="TreeGrafter"/>
</dbReference>
<reference evidence="2" key="1">
    <citation type="submission" date="2022-07" db="EMBL/GenBank/DDBJ databases">
        <authorList>
            <person name="Macas J."/>
            <person name="Novak P."/>
            <person name="Neumann P."/>
        </authorList>
    </citation>
    <scope>NUCLEOTIDE SEQUENCE</scope>
</reference>
<keyword evidence="3" id="KW-1185">Reference proteome</keyword>
<dbReference type="InterPro" id="IPR008040">
    <property type="entry name" value="Hydant_A_N"/>
</dbReference>
<dbReference type="EMBL" id="CAMAPF010001038">
    <property type="protein sequence ID" value="CAH9142204.1"/>
    <property type="molecule type" value="Genomic_DNA"/>
</dbReference>
<evidence type="ECO:0000313" key="3">
    <source>
        <dbReference type="Proteomes" id="UP001152523"/>
    </source>
</evidence>
<evidence type="ECO:0000313" key="2">
    <source>
        <dbReference type="EMBL" id="CAH9142204.1"/>
    </source>
</evidence>
<dbReference type="Proteomes" id="UP001152523">
    <property type="component" value="Unassembled WGS sequence"/>
</dbReference>